<reference evidence="2 3" key="1">
    <citation type="submission" date="2024-05" db="EMBL/GenBank/DDBJ databases">
        <title>Genome sequencing of Marine Estuary Bacteria, Pseudoalteromonas distincta strain FA, Psychrobacter proteolyticus strain EA, and Shewanella baltica strain CA.</title>
        <authorList>
            <person name="Dieffenbach S.A."/>
            <person name="Maclea K.S."/>
        </authorList>
    </citation>
    <scope>NUCLEOTIDE SEQUENCE [LARGE SCALE GENOMIC DNA]</scope>
    <source>
        <strain evidence="2 3">EA</strain>
    </source>
</reference>
<dbReference type="InterPro" id="IPR057271">
    <property type="entry name" value="YagK_YfjJ_C"/>
</dbReference>
<accession>A0ABV0D6T0</accession>
<organism evidence="2 3">
    <name type="scientific">Psychrobacter proteolyticus</name>
    <dbReference type="NCBI Taxonomy" id="147825"/>
    <lineage>
        <taxon>Bacteria</taxon>
        <taxon>Pseudomonadati</taxon>
        <taxon>Pseudomonadota</taxon>
        <taxon>Gammaproteobacteria</taxon>
        <taxon>Moraxellales</taxon>
        <taxon>Moraxellaceae</taxon>
        <taxon>Psychrobacter</taxon>
    </lineage>
</organism>
<comment type="caution">
    <text evidence="2">The sequence shown here is derived from an EMBL/GenBank/DDBJ whole genome shotgun (WGS) entry which is preliminary data.</text>
</comment>
<proteinExistence type="predicted"/>
<keyword evidence="3" id="KW-1185">Reference proteome</keyword>
<dbReference type="Proteomes" id="UP001414441">
    <property type="component" value="Unassembled WGS sequence"/>
</dbReference>
<sequence>MTTLKLTHETVVAKVDKLVNDILTPNNKMSIQQISEQLNTYYQPMTLLFDDELEYTNSIKWFIGSGYLVCGSCYPNEIFWNEDMTQSFLRALVFYRDEFNTAITNFAYQEQRNGYSLYNYMSYFLKEYSRVLIVRVDLKIKSEFAHLIGIEKFHNLMDELRDSLGRKRGCFEHLRGHAWAIEQGTDTGGLHCHLLLIYNGDKRQKDWFLGDAVGKKWIEITDGFGSYYNCNTSEHKSTYKKQGTLGIGMIHKNNAVEVKNAINAALYLTRPDKYEQRLKAWTPSMRSFGRGTTPKD</sequence>
<dbReference type="EMBL" id="JBDLOB010000006">
    <property type="protein sequence ID" value="MEN8626391.1"/>
    <property type="molecule type" value="Genomic_DNA"/>
</dbReference>
<evidence type="ECO:0000259" key="1">
    <source>
        <dbReference type="Pfam" id="PF11726"/>
    </source>
</evidence>
<evidence type="ECO:0000313" key="2">
    <source>
        <dbReference type="EMBL" id="MEN8626391.1"/>
    </source>
</evidence>
<gene>
    <name evidence="2" type="ORF">ABFV72_10260</name>
</gene>
<feature type="domain" description="YagK/YfjJ C-terminal" evidence="1">
    <location>
        <begin position="125"/>
        <end position="290"/>
    </location>
</feature>
<evidence type="ECO:0000313" key="3">
    <source>
        <dbReference type="Proteomes" id="UP001414441"/>
    </source>
</evidence>
<name>A0ABV0D6T0_9GAMM</name>
<dbReference type="RefSeq" id="WP_347163545.1">
    <property type="nucleotide sequence ID" value="NZ_JBDLOB010000006.1"/>
</dbReference>
<dbReference type="Pfam" id="PF11726">
    <property type="entry name" value="YagK_YfjJ_C"/>
    <property type="match status" value="1"/>
</dbReference>
<protein>
    <submittedName>
        <fullName evidence="2">Inovirus-type Gp2 protein</fullName>
    </submittedName>
</protein>